<dbReference type="PANTHER" id="PTHR38850">
    <property type="entry name" value="CERATO-PLATANIN"/>
    <property type="match status" value="1"/>
</dbReference>
<feature type="compositionally biased region" description="Low complexity" evidence="1">
    <location>
        <begin position="368"/>
        <end position="383"/>
    </location>
</feature>
<accession>A0A507AX90</accession>
<protein>
    <submittedName>
        <fullName evidence="3">Uncharacterized protein</fullName>
    </submittedName>
</protein>
<feature type="compositionally biased region" description="Low complexity" evidence="1">
    <location>
        <begin position="221"/>
        <end position="271"/>
    </location>
</feature>
<evidence type="ECO:0000313" key="3">
    <source>
        <dbReference type="EMBL" id="TPX14572.1"/>
    </source>
</evidence>
<sequence>MISTIKTTSLLVAAVAATGAAATGVSCTPHDSYSSSVGVLGCKVNTDRIAYWPGSVGCDNICIKLTKGSRSVHLLRVDQSGGAHDISYDAWVYLQTGQPASSDPIAGGGVDMEYEEVPASECASLLDNGKVPLSAANSMGYVSACLAQPDSFVAKNYVLYNIADAICSMGVDEKCTLDLAVSNQPSCPHQLGLQTKLTTTPVYNVMYQTGKTVNAATGEEAPARAATGGSDSGSSSSSQKQAAPVQAQQAPPASSSPAPAPVAQPVVASSAPAPPPAPTTTSQAPPPPPPQPTTTKTPAGAVFVPETPSSAAVQSSSSSSSSVPAAPRSTSTSSTSQAAPSSSKAASSSSSSAAAYTTMSKVTTVRVSTAAGTGSPSGAARPSTVPQGTPAVVPANAAGALELSSAALAIVAGAMAVLAAF</sequence>
<evidence type="ECO:0000256" key="1">
    <source>
        <dbReference type="SAM" id="MobiDB-lite"/>
    </source>
</evidence>
<evidence type="ECO:0000313" key="4">
    <source>
        <dbReference type="Proteomes" id="UP000319257"/>
    </source>
</evidence>
<dbReference type="OrthoDB" id="5370830at2759"/>
<gene>
    <name evidence="3" type="ORF">E0L32_005264</name>
</gene>
<evidence type="ECO:0000256" key="2">
    <source>
        <dbReference type="SAM" id="SignalP"/>
    </source>
</evidence>
<dbReference type="GeneID" id="41972711"/>
<feature type="compositionally biased region" description="Low complexity" evidence="1">
    <location>
        <begin position="293"/>
        <end position="355"/>
    </location>
</feature>
<feature type="chain" id="PRO_5021313020" evidence="2">
    <location>
        <begin position="23"/>
        <end position="421"/>
    </location>
</feature>
<dbReference type="PROSITE" id="PS51257">
    <property type="entry name" value="PROKAR_LIPOPROTEIN"/>
    <property type="match status" value="1"/>
</dbReference>
<name>A0A507AX90_9PEZI</name>
<dbReference type="InParanoid" id="A0A507AX90"/>
<proteinExistence type="predicted"/>
<keyword evidence="2" id="KW-0732">Signal</keyword>
<organism evidence="3 4">
    <name type="scientific">Thyridium curvatum</name>
    <dbReference type="NCBI Taxonomy" id="1093900"/>
    <lineage>
        <taxon>Eukaryota</taxon>
        <taxon>Fungi</taxon>
        <taxon>Dikarya</taxon>
        <taxon>Ascomycota</taxon>
        <taxon>Pezizomycotina</taxon>
        <taxon>Sordariomycetes</taxon>
        <taxon>Sordariomycetidae</taxon>
        <taxon>Thyridiales</taxon>
        <taxon>Thyridiaceae</taxon>
        <taxon>Thyridium</taxon>
    </lineage>
</organism>
<feature type="compositionally biased region" description="Pro residues" evidence="1">
    <location>
        <begin position="272"/>
        <end position="292"/>
    </location>
</feature>
<reference evidence="3 4" key="1">
    <citation type="submission" date="2019-06" db="EMBL/GenBank/DDBJ databases">
        <title>Draft genome sequence of the filamentous fungus Phialemoniopsis curvata isolated from diesel fuel.</title>
        <authorList>
            <person name="Varaljay V.A."/>
            <person name="Lyon W.J."/>
            <person name="Crouch A.L."/>
            <person name="Drake C.E."/>
            <person name="Hollomon J.M."/>
            <person name="Nadeau L.J."/>
            <person name="Nunn H.S."/>
            <person name="Stevenson B.S."/>
            <person name="Bojanowski C.L."/>
            <person name="Crookes-Goodson W.J."/>
        </authorList>
    </citation>
    <scope>NUCLEOTIDE SEQUENCE [LARGE SCALE GENOMIC DNA]</scope>
    <source>
        <strain evidence="3 4">D216</strain>
    </source>
</reference>
<dbReference type="PANTHER" id="PTHR38850:SF2">
    <property type="entry name" value="CERATO-PLATANIN"/>
    <property type="match status" value="1"/>
</dbReference>
<keyword evidence="4" id="KW-1185">Reference proteome</keyword>
<feature type="signal peptide" evidence="2">
    <location>
        <begin position="1"/>
        <end position="22"/>
    </location>
</feature>
<dbReference type="EMBL" id="SKBQ01000027">
    <property type="protein sequence ID" value="TPX14572.1"/>
    <property type="molecule type" value="Genomic_DNA"/>
</dbReference>
<dbReference type="RefSeq" id="XP_030996283.1">
    <property type="nucleotide sequence ID" value="XM_031139766.1"/>
</dbReference>
<feature type="region of interest" description="Disordered" evidence="1">
    <location>
        <begin position="221"/>
        <end position="356"/>
    </location>
</feature>
<comment type="caution">
    <text evidence="3">The sequence shown here is derived from an EMBL/GenBank/DDBJ whole genome shotgun (WGS) entry which is preliminary data.</text>
</comment>
<dbReference type="Proteomes" id="UP000319257">
    <property type="component" value="Unassembled WGS sequence"/>
</dbReference>
<dbReference type="AlphaFoldDB" id="A0A507AX90"/>
<feature type="region of interest" description="Disordered" evidence="1">
    <location>
        <begin position="368"/>
        <end position="390"/>
    </location>
</feature>